<evidence type="ECO:0000256" key="1">
    <source>
        <dbReference type="SAM" id="MobiDB-lite"/>
    </source>
</evidence>
<gene>
    <name evidence="2" type="ORF">SLEP1_g37249</name>
</gene>
<dbReference type="EMBL" id="BPVZ01000078">
    <property type="protein sequence ID" value="GKV28163.1"/>
    <property type="molecule type" value="Genomic_DNA"/>
</dbReference>
<reference evidence="2 3" key="1">
    <citation type="journal article" date="2021" name="Commun. Biol.">
        <title>The genome of Shorea leprosula (Dipterocarpaceae) highlights the ecological relevance of drought in aseasonal tropical rainforests.</title>
        <authorList>
            <person name="Ng K.K.S."/>
            <person name="Kobayashi M.J."/>
            <person name="Fawcett J.A."/>
            <person name="Hatakeyama M."/>
            <person name="Paape T."/>
            <person name="Ng C.H."/>
            <person name="Ang C.C."/>
            <person name="Tnah L.H."/>
            <person name="Lee C.T."/>
            <person name="Nishiyama T."/>
            <person name="Sese J."/>
            <person name="O'Brien M.J."/>
            <person name="Copetti D."/>
            <person name="Mohd Noor M.I."/>
            <person name="Ong R.C."/>
            <person name="Putra M."/>
            <person name="Sireger I.Z."/>
            <person name="Indrioko S."/>
            <person name="Kosugi Y."/>
            <person name="Izuno A."/>
            <person name="Isagi Y."/>
            <person name="Lee S.L."/>
            <person name="Shimizu K.K."/>
        </authorList>
    </citation>
    <scope>NUCLEOTIDE SEQUENCE [LARGE SCALE GENOMIC DNA]</scope>
    <source>
        <strain evidence="2">214</strain>
    </source>
</reference>
<evidence type="ECO:0000313" key="2">
    <source>
        <dbReference type="EMBL" id="GKV28163.1"/>
    </source>
</evidence>
<proteinExistence type="predicted"/>
<sequence length="225" mass="24901">MLGSRNPDLGSAKNPVAGFAKPRSGFREEPSCWVRRTQFLGSLIAGFKEHCWVLPRRKLNRTPGKIGTAYLQAPGFFSFLYLQVNPRAGFVLTQVSGFNANPQAGFLANPGSWVRLEVKGKKEKKRKAEDVEGDVAGVIRYATADDQPHCFRDCLKNHCQHPENPGVCTQQCVRECLPPSPSSASAVYYCNIGCSLDQCTKFGNDVRKVGSCMDNCISNFCNKRF</sequence>
<feature type="region of interest" description="Disordered" evidence="1">
    <location>
        <begin position="1"/>
        <end position="25"/>
    </location>
</feature>
<accession>A0AAV5KUT2</accession>
<organism evidence="2 3">
    <name type="scientific">Rubroshorea leprosula</name>
    <dbReference type="NCBI Taxonomy" id="152421"/>
    <lineage>
        <taxon>Eukaryota</taxon>
        <taxon>Viridiplantae</taxon>
        <taxon>Streptophyta</taxon>
        <taxon>Embryophyta</taxon>
        <taxon>Tracheophyta</taxon>
        <taxon>Spermatophyta</taxon>
        <taxon>Magnoliopsida</taxon>
        <taxon>eudicotyledons</taxon>
        <taxon>Gunneridae</taxon>
        <taxon>Pentapetalae</taxon>
        <taxon>rosids</taxon>
        <taxon>malvids</taxon>
        <taxon>Malvales</taxon>
        <taxon>Dipterocarpaceae</taxon>
        <taxon>Rubroshorea</taxon>
    </lineage>
</organism>
<name>A0AAV5KUT2_9ROSI</name>
<evidence type="ECO:0000313" key="3">
    <source>
        <dbReference type="Proteomes" id="UP001054252"/>
    </source>
</evidence>
<dbReference type="Proteomes" id="UP001054252">
    <property type="component" value="Unassembled WGS sequence"/>
</dbReference>
<dbReference type="AlphaFoldDB" id="A0AAV5KUT2"/>
<comment type="caution">
    <text evidence="2">The sequence shown here is derived from an EMBL/GenBank/DDBJ whole genome shotgun (WGS) entry which is preliminary data.</text>
</comment>
<protein>
    <submittedName>
        <fullName evidence="2">Uncharacterized protein</fullName>
    </submittedName>
</protein>
<keyword evidence="3" id="KW-1185">Reference proteome</keyword>